<comment type="caution">
    <text evidence="2">The sequence shown here is derived from an EMBL/GenBank/DDBJ whole genome shotgun (WGS) entry which is preliminary data.</text>
</comment>
<organism evidence="2 3">
    <name type="scientific">Methylobacterium crusticola</name>
    <dbReference type="NCBI Taxonomy" id="1697972"/>
    <lineage>
        <taxon>Bacteria</taxon>
        <taxon>Pseudomonadati</taxon>
        <taxon>Pseudomonadota</taxon>
        <taxon>Alphaproteobacteria</taxon>
        <taxon>Hyphomicrobiales</taxon>
        <taxon>Methylobacteriaceae</taxon>
        <taxon>Methylobacterium</taxon>
    </lineage>
</organism>
<gene>
    <name evidence="2" type="ORF">OPKNFCMD_5275</name>
</gene>
<dbReference type="EMBL" id="BPQH01000019">
    <property type="protein sequence ID" value="GJD52509.1"/>
    <property type="molecule type" value="Genomic_DNA"/>
</dbReference>
<accession>A0ABQ4R5T7</accession>
<protein>
    <submittedName>
        <fullName evidence="2">Uncharacterized protein</fullName>
    </submittedName>
</protein>
<keyword evidence="1" id="KW-1133">Transmembrane helix</keyword>
<proteinExistence type="predicted"/>
<evidence type="ECO:0000256" key="1">
    <source>
        <dbReference type="SAM" id="Phobius"/>
    </source>
</evidence>
<sequence>MACKNLVTLDLLTAVYLLLCEGVAVSNESLLLHVAASLVFVAAAGRGIGWALDTWVRLAPTDTKH</sequence>
<reference evidence="2" key="2">
    <citation type="submission" date="2021-08" db="EMBL/GenBank/DDBJ databases">
        <authorList>
            <person name="Tani A."/>
            <person name="Ola A."/>
            <person name="Ogura Y."/>
            <person name="Katsura K."/>
            <person name="Hayashi T."/>
        </authorList>
    </citation>
    <scope>NUCLEOTIDE SEQUENCE</scope>
    <source>
        <strain evidence="2">KCTC 52305</strain>
    </source>
</reference>
<keyword evidence="1" id="KW-0472">Membrane</keyword>
<name>A0ABQ4R5T7_9HYPH</name>
<reference evidence="2" key="1">
    <citation type="journal article" date="2021" name="Front. Microbiol.">
        <title>Comprehensive Comparative Genomics and Phenotyping of Methylobacterium Species.</title>
        <authorList>
            <person name="Alessa O."/>
            <person name="Ogura Y."/>
            <person name="Fujitani Y."/>
            <person name="Takami H."/>
            <person name="Hayashi T."/>
            <person name="Sahin N."/>
            <person name="Tani A."/>
        </authorList>
    </citation>
    <scope>NUCLEOTIDE SEQUENCE</scope>
    <source>
        <strain evidence="2">KCTC 52305</strain>
    </source>
</reference>
<dbReference type="Proteomes" id="UP001055167">
    <property type="component" value="Unassembled WGS sequence"/>
</dbReference>
<feature type="transmembrane region" description="Helical" evidence="1">
    <location>
        <begin position="32"/>
        <end position="52"/>
    </location>
</feature>
<keyword evidence="3" id="KW-1185">Reference proteome</keyword>
<evidence type="ECO:0000313" key="3">
    <source>
        <dbReference type="Proteomes" id="UP001055167"/>
    </source>
</evidence>
<evidence type="ECO:0000313" key="2">
    <source>
        <dbReference type="EMBL" id="GJD52509.1"/>
    </source>
</evidence>
<keyword evidence="1" id="KW-0812">Transmembrane</keyword>